<dbReference type="NCBIfam" id="TIGR02601">
    <property type="entry name" value="autotrns_rpt"/>
    <property type="match status" value="5"/>
</dbReference>
<dbReference type="InterPro" id="IPR013425">
    <property type="entry name" value="Autotrns_rpt"/>
</dbReference>
<dbReference type="InterPro" id="IPR013424">
    <property type="entry name" value="Ice-binding_C"/>
</dbReference>
<dbReference type="RefSeq" id="WP_377169438.1">
    <property type="nucleotide sequence ID" value="NZ_JBHSMQ010000007.1"/>
</dbReference>
<comment type="caution">
    <text evidence="3">The sequence shown here is derived from an EMBL/GenBank/DDBJ whole genome shotgun (WGS) entry which is preliminary data.</text>
</comment>
<evidence type="ECO:0000313" key="4">
    <source>
        <dbReference type="Proteomes" id="UP001596052"/>
    </source>
</evidence>
<dbReference type="InterPro" id="IPR011050">
    <property type="entry name" value="Pectin_lyase_fold/virulence"/>
</dbReference>
<reference evidence="4" key="1">
    <citation type="journal article" date="2019" name="Int. J. Syst. Evol. Microbiol.">
        <title>The Global Catalogue of Microorganisms (GCM) 10K type strain sequencing project: providing services to taxonomists for standard genome sequencing and annotation.</title>
        <authorList>
            <consortium name="The Broad Institute Genomics Platform"/>
            <consortium name="The Broad Institute Genome Sequencing Center for Infectious Disease"/>
            <person name="Wu L."/>
            <person name="Ma J."/>
        </authorList>
    </citation>
    <scope>NUCLEOTIDE SEQUENCE [LARGE SCALE GENOMIC DNA]</scope>
    <source>
        <strain evidence="4">CGMCC 4.1469</strain>
    </source>
</reference>
<evidence type="ECO:0000256" key="1">
    <source>
        <dbReference type="ARBA" id="ARBA00022729"/>
    </source>
</evidence>
<proteinExistence type="predicted"/>
<dbReference type="Pfam" id="PF12951">
    <property type="entry name" value="PATR"/>
    <property type="match status" value="6"/>
</dbReference>
<dbReference type="SUPFAM" id="SSF51126">
    <property type="entry name" value="Pectin lyase-like"/>
    <property type="match status" value="1"/>
</dbReference>
<feature type="signal peptide" evidence="2">
    <location>
        <begin position="1"/>
        <end position="45"/>
    </location>
</feature>
<name>A0ABW0KTZ5_9BACT</name>
<dbReference type="EMBL" id="JBHSMQ010000007">
    <property type="protein sequence ID" value="MFC5456809.1"/>
    <property type="molecule type" value="Genomic_DNA"/>
</dbReference>
<organism evidence="3 4">
    <name type="scientific">Prosthecobacter fluviatilis</name>
    <dbReference type="NCBI Taxonomy" id="445931"/>
    <lineage>
        <taxon>Bacteria</taxon>
        <taxon>Pseudomonadati</taxon>
        <taxon>Verrucomicrobiota</taxon>
        <taxon>Verrucomicrobiia</taxon>
        <taxon>Verrucomicrobiales</taxon>
        <taxon>Verrucomicrobiaceae</taxon>
        <taxon>Prosthecobacter</taxon>
    </lineage>
</organism>
<dbReference type="Proteomes" id="UP001596052">
    <property type="component" value="Unassembled WGS sequence"/>
</dbReference>
<gene>
    <name evidence="3" type="ORF">ACFQDI_18225</name>
</gene>
<keyword evidence="4" id="KW-1185">Reference proteome</keyword>
<feature type="chain" id="PRO_5047264754" evidence="2">
    <location>
        <begin position="46"/>
        <end position="1665"/>
    </location>
</feature>
<keyword evidence="1 2" id="KW-0732">Signal</keyword>
<evidence type="ECO:0000313" key="3">
    <source>
        <dbReference type="EMBL" id="MFC5456809.1"/>
    </source>
</evidence>
<protein>
    <submittedName>
        <fullName evidence="3">Beta strand repeat-containing protein</fullName>
    </submittedName>
</protein>
<evidence type="ECO:0000256" key="2">
    <source>
        <dbReference type="SAM" id="SignalP"/>
    </source>
</evidence>
<accession>A0ABW0KTZ5</accession>
<dbReference type="NCBIfam" id="TIGR02595">
    <property type="entry name" value="PEP_CTERM"/>
    <property type="match status" value="1"/>
</dbReference>
<sequence>MPPLFAQAAVARRLAVPFRRSASSLLSPRAALCSVALLLAQQAPAQSVWSGGTGSWNDTAKWSGATVPASDTATSLVFGGSTSYTSTNNISNFTLNQLLFNNTAGTITLAGSPTTNALDFTNASSDHAMLSVITLTGPGSATITAPVIWDGETTVTNAGSGTLTFSTGAQTFANGTKQTFINSGTGTLTLGDGPAYSNAGTNTGVVINLINNSTVGKFINIADMGGMTNTTINVSGTGTVRFSGSAGDLFGNSTTLNVASGATFDFGANPETMGAISGGGTILETAAGITVTSAGYYVFSGKLSGTDSLSFLVVSGASHTLVMSGSASDYVGTTTIAAGRLIVSANAPSGSAGALGNATSDVLVGNTSGSGLARLLIDTAGVTIGRNIRLQSGNTGVMMVGGLNASGTVTYAGNVILGTDSGAAKGITLSSVSGGTVEFTGGLLQAVGATGSGDTVTLVGGGTVAFRGSNTYMGATTVSGGTLLLDYSLNNAAKLSASSALILNGGSLSLTGSSDSGSSETVAGLTLGNSSGVLGGAARITVTSGSSQNITLVLNGITRNTGATVNFNPVGIGSGVAGITTATANNTSVSTGNSAMNILGAYATYQLNDWAVNDGFGNVSALSAGSYTTGFGSGQHTSLSATTTTLGAGGATTNTLRLTGTSAIAFAAAADTLTLESGGLLVSSTAGATSIGATSRRGVLATSTGELIIHQQSASTLSIHAVISGTNLVKSGDGALVLTATNTYTGNTIVNGGSLSVTASANLGTGTTGLTLNGATLILASGTLGTIGNDALAPGHVITIGSAGATFNFSVVQAVQGNGLTGTGTLTLSGTGGIAVGTSVSTFSGDIVINNGVLRMNSQQFTSVPSITVNSGGTYEVNDDATDTFGANAANGRLIINGNGFGGNGAIRLTDQTPGSAFVDPKTTIINEVALQSTSRIQVENGTAIGSLSQMIITGSVTGPGGLDKTGNGVLTLTSRDNTYAGSTLVENGTLRIDLGNDRLPTGTTVTLGTGTTSGVLQLSGFSQSLAGLITAGTGTANAVIGGSLTSTSLLEVSVSSGTQTYGGSLGSGSGTGAPNNTGANNNVGFIKDGAGTFVLAGAGTYTGATTVNQGTLMLGNTRALGGGGASLAAGAGGTTVNAGATLDLNGQTEVQEVITLNGTGVGGDGALVNNSGTAASIGSGVASLSFTGVSTAGWSAAAAVAVDPSSGGSSASATAQLGLGTGSLTLTSGGSGYGLAPTVTVTGGTGAVVIASVGVTSASYTVTSNTTTYSVAPTVTLSNGATGVANLDANGKVVSITVTSAGSNFTGTPTAKFTGGTVLVLGKDPTVAGNNSNYTVVGLTIVNPGTGFTSTPAVTIAGGTGAAATAVGNDGAFVLNGVTLEASGGGYSGAPAVSLSGGTGSATANLTSVNLASDSSVGGSGDLTINAVVSGSGALTKVGAGTATLTGSNTYTGTTTVSAGTLQVGVSGFGQSGSGALTVNGATAVLAGTGSITGSTTVVSGVIRPGDSGGAATGTLYTHSLAFTPAASSAVAELQITGSSAGTDLAADRISITGTLTLSSLSNLMVDGTGYTAAVGDTFTLLDWSGVVSLNGFSTGTNLRTGANADGNEGNLDLPDITGTGLWQISSMLDAGALTLVVVAVPEPTRGLLLLCAALGMVLRRRRK</sequence>